<dbReference type="KEGG" id="msil:METEAL_19490"/>
<keyword evidence="5" id="KW-1185">Reference proteome</keyword>
<keyword evidence="2" id="KW-0812">Transmembrane</keyword>
<dbReference type="InterPro" id="IPR029021">
    <property type="entry name" value="Prot-tyrosine_phosphatase-like"/>
</dbReference>
<protein>
    <submittedName>
        <fullName evidence="4">Protein phosphatase</fullName>
    </submittedName>
</protein>
<keyword evidence="2" id="KW-1133">Transmembrane helix</keyword>
<sequence length="204" mass="22603">MHKQGPGSAFTKILRALGLAALTVLVGLGSWSLYHIRVLHRLGTVTRGQVYQSGAMPPADLLKVARELGLKSVIDLRTFNPGEDSTNTTDRATIAQEAQALEGIGVRHIHLPTPQVPTQATVDRFLEIMRDPANRPALIHCYHGIGRTELFVAVYRMEFEHWSNDRARACTRLLLAGSSFSDTAEKGRFLIRYKPRLGSLPVPR</sequence>
<feature type="domain" description="Tyrosine specific protein phosphatases" evidence="3">
    <location>
        <begin position="123"/>
        <end position="158"/>
    </location>
</feature>
<organism evidence="4 5">
    <name type="scientific">Mesoterricola silvestris</name>
    <dbReference type="NCBI Taxonomy" id="2927979"/>
    <lineage>
        <taxon>Bacteria</taxon>
        <taxon>Pseudomonadati</taxon>
        <taxon>Acidobacteriota</taxon>
        <taxon>Holophagae</taxon>
        <taxon>Holophagales</taxon>
        <taxon>Holophagaceae</taxon>
        <taxon>Mesoterricola</taxon>
    </lineage>
</organism>
<dbReference type="GO" id="GO:0016791">
    <property type="term" value="F:phosphatase activity"/>
    <property type="evidence" value="ECO:0007669"/>
    <property type="project" value="TreeGrafter"/>
</dbReference>
<name>A0AA48GNH9_9BACT</name>
<reference evidence="5" key="1">
    <citation type="journal article" date="2023" name="Int. J. Syst. Evol. Microbiol.">
        <title>Mesoterricola silvestris gen. nov., sp. nov., Mesoterricola sediminis sp. nov., Geothrix oryzae sp. nov., Geothrix edaphica sp. nov., Geothrix rubra sp. nov., and Geothrix limicola sp. nov., six novel members of Acidobacteriota isolated from soils.</title>
        <authorList>
            <person name="Itoh H."/>
            <person name="Sugisawa Y."/>
            <person name="Mise K."/>
            <person name="Xu Z."/>
            <person name="Kuniyasu M."/>
            <person name="Ushijima N."/>
            <person name="Kawano K."/>
            <person name="Kobayashi E."/>
            <person name="Shiratori Y."/>
            <person name="Masuda Y."/>
            <person name="Senoo K."/>
        </authorList>
    </citation>
    <scope>NUCLEOTIDE SEQUENCE [LARGE SCALE GENOMIC DNA]</scope>
    <source>
        <strain evidence="5">W79</strain>
    </source>
</reference>
<feature type="transmembrane region" description="Helical" evidence="2">
    <location>
        <begin position="12"/>
        <end position="34"/>
    </location>
</feature>
<accession>A0AA48GNH9</accession>
<dbReference type="AlphaFoldDB" id="A0AA48GNH9"/>
<evidence type="ECO:0000256" key="2">
    <source>
        <dbReference type="SAM" id="Phobius"/>
    </source>
</evidence>
<dbReference type="EMBL" id="AP027080">
    <property type="protein sequence ID" value="BDU72775.1"/>
    <property type="molecule type" value="Genomic_DNA"/>
</dbReference>
<comment type="similarity">
    <text evidence="1">Belongs to the protein-tyrosine phosphatase family.</text>
</comment>
<evidence type="ECO:0000256" key="1">
    <source>
        <dbReference type="ARBA" id="ARBA00009580"/>
    </source>
</evidence>
<dbReference type="PROSITE" id="PS50056">
    <property type="entry name" value="TYR_PHOSPHATASE_2"/>
    <property type="match status" value="1"/>
</dbReference>
<dbReference type="Pfam" id="PF22741">
    <property type="entry name" value="PTP-NADK"/>
    <property type="match status" value="1"/>
</dbReference>
<evidence type="ECO:0000313" key="4">
    <source>
        <dbReference type="EMBL" id="BDU72775.1"/>
    </source>
</evidence>
<dbReference type="PANTHER" id="PTHR31126">
    <property type="entry name" value="TYROSINE-PROTEIN PHOSPHATASE"/>
    <property type="match status" value="1"/>
</dbReference>
<evidence type="ECO:0000259" key="3">
    <source>
        <dbReference type="PROSITE" id="PS50056"/>
    </source>
</evidence>
<proteinExistence type="inferred from homology"/>
<dbReference type="InterPro" id="IPR055214">
    <property type="entry name" value="PTP-NADK"/>
</dbReference>
<keyword evidence="2" id="KW-0472">Membrane</keyword>
<dbReference type="PANTHER" id="PTHR31126:SF1">
    <property type="entry name" value="TYROSINE SPECIFIC PROTEIN PHOSPHATASES DOMAIN-CONTAINING PROTEIN"/>
    <property type="match status" value="1"/>
</dbReference>
<dbReference type="Gene3D" id="3.90.190.10">
    <property type="entry name" value="Protein tyrosine phosphatase superfamily"/>
    <property type="match status" value="1"/>
</dbReference>
<evidence type="ECO:0000313" key="5">
    <source>
        <dbReference type="Proteomes" id="UP001238179"/>
    </source>
</evidence>
<dbReference type="SUPFAM" id="SSF52799">
    <property type="entry name" value="(Phosphotyrosine protein) phosphatases II"/>
    <property type="match status" value="1"/>
</dbReference>
<gene>
    <name evidence="4" type="ORF">METEAL_19490</name>
</gene>
<dbReference type="Proteomes" id="UP001238179">
    <property type="component" value="Chromosome"/>
</dbReference>
<dbReference type="InterPro" id="IPR000387">
    <property type="entry name" value="Tyr_Pase_dom"/>
</dbReference>